<keyword evidence="2" id="KW-1185">Reference proteome</keyword>
<dbReference type="SUPFAM" id="SSF48371">
    <property type="entry name" value="ARM repeat"/>
    <property type="match status" value="1"/>
</dbReference>
<gene>
    <name evidence="1" type="ORF">AK812_SmicGene22614</name>
</gene>
<evidence type="ECO:0000313" key="1">
    <source>
        <dbReference type="EMBL" id="OLP95268.1"/>
    </source>
</evidence>
<reference evidence="1 2" key="1">
    <citation type="submission" date="2016-02" db="EMBL/GenBank/DDBJ databases">
        <title>Genome analysis of coral dinoflagellate symbionts highlights evolutionary adaptations to a symbiotic lifestyle.</title>
        <authorList>
            <person name="Aranda M."/>
            <person name="Li Y."/>
            <person name="Liew Y.J."/>
            <person name="Baumgarten S."/>
            <person name="Simakov O."/>
            <person name="Wilson M."/>
            <person name="Piel J."/>
            <person name="Ashoor H."/>
            <person name="Bougouffa S."/>
            <person name="Bajic V.B."/>
            <person name="Ryu T."/>
            <person name="Ravasi T."/>
            <person name="Bayer T."/>
            <person name="Micklem G."/>
            <person name="Kim H."/>
            <person name="Bhak J."/>
            <person name="Lajeunesse T.C."/>
            <person name="Voolstra C.R."/>
        </authorList>
    </citation>
    <scope>NUCLEOTIDE SEQUENCE [LARGE SCALE GENOMIC DNA]</scope>
    <source>
        <strain evidence="1 2">CCMP2467</strain>
    </source>
</reference>
<sequence length="175" mass="18701">MHIAAPSPKAAGSACQVEEAFILKVLRELVDQEILKKEEVSSELESQLEALWDLCVDDATAQAVVRFRGLEILLQASSSGEGRVAEAALGAVANVCSHWVAKPPHELTDVGQIAVAVINILATPDAAVAEQALRIVFTLLCCTDAPKATLWCAASVERYMFVVESSLRWGAVLTS</sequence>
<comment type="caution">
    <text evidence="1">The sequence shown here is derived from an EMBL/GenBank/DDBJ whole genome shotgun (WGS) entry which is preliminary data.</text>
</comment>
<protein>
    <submittedName>
        <fullName evidence="1">Uncharacterized protein</fullName>
    </submittedName>
</protein>
<accession>A0A1Q9DJD5</accession>
<dbReference type="InterPro" id="IPR011989">
    <property type="entry name" value="ARM-like"/>
</dbReference>
<dbReference type="Proteomes" id="UP000186817">
    <property type="component" value="Unassembled WGS sequence"/>
</dbReference>
<dbReference type="EMBL" id="LSRX01000510">
    <property type="protein sequence ID" value="OLP95268.1"/>
    <property type="molecule type" value="Genomic_DNA"/>
</dbReference>
<dbReference type="OrthoDB" id="10480716at2759"/>
<proteinExistence type="predicted"/>
<dbReference type="InterPro" id="IPR016024">
    <property type="entry name" value="ARM-type_fold"/>
</dbReference>
<name>A0A1Q9DJD5_SYMMI</name>
<evidence type="ECO:0000313" key="2">
    <source>
        <dbReference type="Proteomes" id="UP000186817"/>
    </source>
</evidence>
<organism evidence="1 2">
    <name type="scientific">Symbiodinium microadriaticum</name>
    <name type="common">Dinoflagellate</name>
    <name type="synonym">Zooxanthella microadriatica</name>
    <dbReference type="NCBI Taxonomy" id="2951"/>
    <lineage>
        <taxon>Eukaryota</taxon>
        <taxon>Sar</taxon>
        <taxon>Alveolata</taxon>
        <taxon>Dinophyceae</taxon>
        <taxon>Suessiales</taxon>
        <taxon>Symbiodiniaceae</taxon>
        <taxon>Symbiodinium</taxon>
    </lineage>
</organism>
<dbReference type="Gene3D" id="1.25.10.10">
    <property type="entry name" value="Leucine-rich Repeat Variant"/>
    <property type="match status" value="1"/>
</dbReference>
<dbReference type="AlphaFoldDB" id="A0A1Q9DJD5"/>